<dbReference type="RefSeq" id="WP_082030008.1">
    <property type="nucleotide sequence ID" value="NZ_CAWMGL010000086.1"/>
</dbReference>
<dbReference type="GO" id="GO:0044096">
    <property type="term" value="C:type IV pilus"/>
    <property type="evidence" value="ECO:0007669"/>
    <property type="project" value="TreeGrafter"/>
</dbReference>
<dbReference type="EMBL" id="CP038444">
    <property type="protein sequence ID" value="QJT29184.1"/>
    <property type="molecule type" value="Genomic_DNA"/>
</dbReference>
<keyword evidence="6" id="KW-1185">Reference proteome</keyword>
<gene>
    <name evidence="3" type="ORF">E4186_02310</name>
    <name evidence="4" type="ORF">E4188_05285</name>
</gene>
<organism evidence="3 5">
    <name type="scientific">Aeromonas media</name>
    <dbReference type="NCBI Taxonomy" id="651"/>
    <lineage>
        <taxon>Bacteria</taxon>
        <taxon>Pseudomonadati</taxon>
        <taxon>Pseudomonadota</taxon>
        <taxon>Gammaproteobacteria</taxon>
        <taxon>Aeromonadales</taxon>
        <taxon>Aeromonadaceae</taxon>
        <taxon>Aeromonas</taxon>
    </lineage>
</organism>
<dbReference type="Gene3D" id="3.30.700.10">
    <property type="entry name" value="Glycoprotein, Type 4 Pilin"/>
    <property type="match status" value="1"/>
</dbReference>
<dbReference type="AlphaFoldDB" id="A0AAE7ACF0"/>
<name>A0AAE7ACF0_AERME</name>
<dbReference type="NCBIfam" id="TIGR02532">
    <property type="entry name" value="IV_pilin_GFxxxE"/>
    <property type="match status" value="1"/>
</dbReference>
<dbReference type="PANTHER" id="PTHR30093:SF34">
    <property type="entry name" value="PREPILIN PEPTIDASE-DEPENDENT PROTEIN D"/>
    <property type="match status" value="1"/>
</dbReference>
<dbReference type="InterPro" id="IPR045584">
    <property type="entry name" value="Pilin-like"/>
</dbReference>
<evidence type="ECO:0000313" key="5">
    <source>
        <dbReference type="Proteomes" id="UP000502006"/>
    </source>
</evidence>
<reference evidence="5 6" key="1">
    <citation type="submission" date="2019-03" db="EMBL/GenBank/DDBJ databases">
        <title>Novel transposon Tn6433 accelerates the dissemination of tet(E) in Aeromonas from aerobic biofilm under oxytetracycline stress.</title>
        <authorList>
            <person name="Shi Y."/>
            <person name="Tian Z."/>
            <person name="Zhang Y."/>
            <person name="Zhang H."/>
            <person name="Yang M."/>
        </authorList>
    </citation>
    <scope>NUCLEOTIDE SEQUENCE [LARGE SCALE GENOMIC DNA]</scope>
    <source>
        <strain evidence="4 6">R50-22</strain>
        <strain evidence="3 5">T5-8</strain>
    </source>
</reference>
<evidence type="ECO:0000256" key="2">
    <source>
        <dbReference type="ARBA" id="ARBA00022481"/>
    </source>
</evidence>
<evidence type="ECO:0000313" key="6">
    <source>
        <dbReference type="Proteomes" id="UP000502657"/>
    </source>
</evidence>
<evidence type="ECO:0000313" key="4">
    <source>
        <dbReference type="EMBL" id="QJT38028.1"/>
    </source>
</evidence>
<proteinExistence type="inferred from homology"/>
<dbReference type="GO" id="GO:0043107">
    <property type="term" value="P:type IV pilus-dependent motility"/>
    <property type="evidence" value="ECO:0007669"/>
    <property type="project" value="TreeGrafter"/>
</dbReference>
<dbReference type="Pfam" id="PF07963">
    <property type="entry name" value="N_methyl"/>
    <property type="match status" value="1"/>
</dbReference>
<dbReference type="SUPFAM" id="SSF54523">
    <property type="entry name" value="Pili subunits"/>
    <property type="match status" value="1"/>
</dbReference>
<dbReference type="InterPro" id="IPR012902">
    <property type="entry name" value="N_methyl_site"/>
</dbReference>
<protein>
    <submittedName>
        <fullName evidence="3">Prepilin-type N-terminal cleavage/methylation domain-containing protein</fullName>
    </submittedName>
</protein>
<accession>A0AAE7ACF0</accession>
<keyword evidence="2" id="KW-0488">Methylation</keyword>
<dbReference type="Proteomes" id="UP000502657">
    <property type="component" value="Chromosome"/>
</dbReference>
<comment type="similarity">
    <text evidence="1">Belongs to the N-Me-Phe pilin family.</text>
</comment>
<evidence type="ECO:0000256" key="1">
    <source>
        <dbReference type="ARBA" id="ARBA00005233"/>
    </source>
</evidence>
<evidence type="ECO:0000313" key="3">
    <source>
        <dbReference type="EMBL" id="QJT29184.1"/>
    </source>
</evidence>
<dbReference type="EMBL" id="CP038448">
    <property type="protein sequence ID" value="QJT38028.1"/>
    <property type="molecule type" value="Genomic_DNA"/>
</dbReference>
<dbReference type="PROSITE" id="PS00409">
    <property type="entry name" value="PROKAR_NTER_METHYL"/>
    <property type="match status" value="1"/>
</dbReference>
<sequence>MKKQSGFTLIELMIVVAIVAILAAIALPAYQTYTKRAKFSEVIAAIGPAKTAIEVCVQGASNNAEIMNATTGCGARAFAALSAAIDNQEYVKAPVSTDVTTAGAITVRSSAIFDSAKESTYTLSASPALTTSTVPGEQINWVTTGSCKQDGYC</sequence>
<dbReference type="PANTHER" id="PTHR30093">
    <property type="entry name" value="GENERAL SECRETION PATHWAY PROTEIN G"/>
    <property type="match status" value="1"/>
</dbReference>
<dbReference type="Proteomes" id="UP000502006">
    <property type="component" value="Chromosome"/>
</dbReference>